<dbReference type="PROSITE" id="PS01031">
    <property type="entry name" value="SHSP"/>
    <property type="match status" value="1"/>
</dbReference>
<proteinExistence type="inferred from homology"/>
<dbReference type="PANTHER" id="PTHR46991">
    <property type="entry name" value="23.5 KDA HEAT SHOCK PROTEIN, MITOCHONDRIAL"/>
    <property type="match status" value="1"/>
</dbReference>
<dbReference type="STRING" id="180498.A0A067KUH6"/>
<dbReference type="Proteomes" id="UP000027138">
    <property type="component" value="Unassembled WGS sequence"/>
</dbReference>
<sequence>MALSRPNNIISTTVSQLLFIRRSSHRDVASSYGIRSFRNSTTDPVIDSKYGDSAKSCPSRDSRDRVNGFLKKAREAVTGLKAIMDDPNLCNQLNDSDDRRISEVMHKFYWQPFQVEGYKFHFEETTDECNRYLRIDMPGIGSRGLKLRMEKDQLLLKGEEEQTDTDLEFSHKNNLPRAYSCSFHVDPNCYQTEKIEAYLRNGIVRIVIPRKKLEVKT</sequence>
<protein>
    <recommendedName>
        <fullName evidence="3">SHSP domain-containing protein</fullName>
    </recommendedName>
</protein>
<evidence type="ECO:0000313" key="5">
    <source>
        <dbReference type="Proteomes" id="UP000027138"/>
    </source>
</evidence>
<evidence type="ECO:0000256" key="2">
    <source>
        <dbReference type="RuleBase" id="RU003616"/>
    </source>
</evidence>
<dbReference type="PANTHER" id="PTHR46991:SF10">
    <property type="entry name" value="HEAT SHOCK PROTEIN HSP20_ALPHA CRYSTALLIN FAMILY"/>
    <property type="match status" value="1"/>
</dbReference>
<dbReference type="InterPro" id="IPR002068">
    <property type="entry name" value="A-crystallin/Hsp20_dom"/>
</dbReference>
<dbReference type="EMBL" id="KK914336">
    <property type="protein sequence ID" value="KDP39861.1"/>
    <property type="molecule type" value="Genomic_DNA"/>
</dbReference>
<reference evidence="4 5" key="1">
    <citation type="journal article" date="2014" name="PLoS ONE">
        <title>Global Analysis of Gene Expression Profiles in Physic Nut (Jatropha curcas L.) Seedlings Exposed to Salt Stress.</title>
        <authorList>
            <person name="Zhang L."/>
            <person name="Zhang C."/>
            <person name="Wu P."/>
            <person name="Chen Y."/>
            <person name="Li M."/>
            <person name="Jiang H."/>
            <person name="Wu G."/>
        </authorList>
    </citation>
    <scope>NUCLEOTIDE SEQUENCE [LARGE SCALE GENOMIC DNA]</scope>
    <source>
        <strain evidence="5">cv. GZQX0401</strain>
        <tissue evidence="4">Young leaves</tissue>
    </source>
</reference>
<gene>
    <name evidence="4" type="ORF">JCGZ_03392</name>
</gene>
<name>A0A067KUH6_JATCU</name>
<dbReference type="InterPro" id="IPR044656">
    <property type="entry name" value="HSP14.7/HSP23.5/HSP23.6-like"/>
</dbReference>
<dbReference type="KEGG" id="jcu:105632257"/>
<evidence type="ECO:0000259" key="3">
    <source>
        <dbReference type="PROSITE" id="PS01031"/>
    </source>
</evidence>
<dbReference type="Pfam" id="PF00011">
    <property type="entry name" value="HSP20"/>
    <property type="match status" value="1"/>
</dbReference>
<keyword evidence="5" id="KW-1185">Reference proteome</keyword>
<dbReference type="Gene3D" id="2.60.40.790">
    <property type="match status" value="1"/>
</dbReference>
<evidence type="ECO:0000256" key="1">
    <source>
        <dbReference type="PROSITE-ProRule" id="PRU00285"/>
    </source>
</evidence>
<accession>A0A067KUH6</accession>
<evidence type="ECO:0000313" key="4">
    <source>
        <dbReference type="EMBL" id="KDP39861.1"/>
    </source>
</evidence>
<organism evidence="4 5">
    <name type="scientific">Jatropha curcas</name>
    <name type="common">Barbados nut</name>
    <dbReference type="NCBI Taxonomy" id="180498"/>
    <lineage>
        <taxon>Eukaryota</taxon>
        <taxon>Viridiplantae</taxon>
        <taxon>Streptophyta</taxon>
        <taxon>Embryophyta</taxon>
        <taxon>Tracheophyta</taxon>
        <taxon>Spermatophyta</taxon>
        <taxon>Magnoliopsida</taxon>
        <taxon>eudicotyledons</taxon>
        <taxon>Gunneridae</taxon>
        <taxon>Pentapetalae</taxon>
        <taxon>rosids</taxon>
        <taxon>fabids</taxon>
        <taxon>Malpighiales</taxon>
        <taxon>Euphorbiaceae</taxon>
        <taxon>Crotonoideae</taxon>
        <taxon>Jatropheae</taxon>
        <taxon>Jatropha</taxon>
    </lineage>
</organism>
<comment type="similarity">
    <text evidence="1 2">Belongs to the small heat shock protein (HSP20) family.</text>
</comment>
<feature type="domain" description="SHSP" evidence="3">
    <location>
        <begin position="113"/>
        <end position="217"/>
    </location>
</feature>
<dbReference type="AlphaFoldDB" id="A0A067KUH6"/>
<dbReference type="OrthoDB" id="814286at2759"/>
<dbReference type="InterPro" id="IPR008978">
    <property type="entry name" value="HSP20-like_chaperone"/>
</dbReference>
<dbReference type="CDD" id="cd06464">
    <property type="entry name" value="ACD_sHsps-like"/>
    <property type="match status" value="1"/>
</dbReference>
<dbReference type="SUPFAM" id="SSF49764">
    <property type="entry name" value="HSP20-like chaperones"/>
    <property type="match status" value="1"/>
</dbReference>